<dbReference type="PANTHER" id="PTHR42038">
    <property type="match status" value="1"/>
</dbReference>
<evidence type="ECO:0000256" key="1">
    <source>
        <dbReference type="ARBA" id="ARBA00004141"/>
    </source>
</evidence>
<sequence length="219" mass="23197">MVLFLTVLSGVSWTVVYVDAIRIGLHERTYAVPVAALALNIAWEAIYSAHGVTTGISAQSIINVVWTAADAVIVSTYIRFGRRELPRFVTRGMFLAWGAGVFLAAFVVQLLFVGEFGWDNGSGYAAFLQNLLMSGLFIAMFVGRRGTRGQTLVIAVGKWIGTLAPTIAFGVLGHSAFVLGVGVLCSLFDLAYIGLVLWARSAPAALASPASVDPVSAVA</sequence>
<comment type="subcellular location">
    <subcellularLocation>
        <location evidence="1">Membrane</location>
        <topology evidence="1">Multi-pass membrane protein</topology>
    </subcellularLocation>
</comment>
<evidence type="ECO:0000313" key="6">
    <source>
        <dbReference type="EMBL" id="OIQ86444.1"/>
    </source>
</evidence>
<feature type="transmembrane region" description="Helical" evidence="5">
    <location>
        <begin position="177"/>
        <end position="199"/>
    </location>
</feature>
<dbReference type="GO" id="GO:0016829">
    <property type="term" value="F:lyase activity"/>
    <property type="evidence" value="ECO:0007669"/>
    <property type="project" value="InterPro"/>
</dbReference>
<evidence type="ECO:0000256" key="5">
    <source>
        <dbReference type="SAM" id="Phobius"/>
    </source>
</evidence>
<dbReference type="Pfam" id="PF25129">
    <property type="entry name" value="Pyr4-TMTC"/>
    <property type="match status" value="1"/>
</dbReference>
<reference evidence="6" key="1">
    <citation type="submission" date="2016-10" db="EMBL/GenBank/DDBJ databases">
        <title>Sequence of Gallionella enrichment culture.</title>
        <authorList>
            <person name="Poehlein A."/>
            <person name="Muehling M."/>
            <person name="Daniel R."/>
        </authorList>
    </citation>
    <scope>NUCLEOTIDE SEQUENCE</scope>
</reference>
<protein>
    <submittedName>
        <fullName evidence="6">Uncharacterized protein</fullName>
    </submittedName>
</protein>
<keyword evidence="4 5" id="KW-0472">Membrane</keyword>
<gene>
    <name evidence="6" type="ORF">GALL_317070</name>
</gene>
<feature type="transmembrane region" description="Helical" evidence="5">
    <location>
        <begin position="124"/>
        <end position="143"/>
    </location>
</feature>
<dbReference type="EMBL" id="MLJW01000479">
    <property type="protein sequence ID" value="OIQ86444.1"/>
    <property type="molecule type" value="Genomic_DNA"/>
</dbReference>
<keyword evidence="2 5" id="KW-0812">Transmembrane</keyword>
<comment type="caution">
    <text evidence="6">The sequence shown here is derived from an EMBL/GenBank/DDBJ whole genome shotgun (WGS) entry which is preliminary data.</text>
</comment>
<evidence type="ECO:0000256" key="3">
    <source>
        <dbReference type="ARBA" id="ARBA00022989"/>
    </source>
</evidence>
<accession>A0A1J5R399</accession>
<evidence type="ECO:0000256" key="2">
    <source>
        <dbReference type="ARBA" id="ARBA00022692"/>
    </source>
</evidence>
<dbReference type="AlphaFoldDB" id="A0A1J5R399"/>
<proteinExistence type="predicted"/>
<dbReference type="GO" id="GO:0016020">
    <property type="term" value="C:membrane"/>
    <property type="evidence" value="ECO:0007669"/>
    <property type="project" value="UniProtKB-SubCell"/>
</dbReference>
<feature type="transmembrane region" description="Helical" evidence="5">
    <location>
        <begin position="152"/>
        <end position="171"/>
    </location>
</feature>
<organism evidence="6">
    <name type="scientific">mine drainage metagenome</name>
    <dbReference type="NCBI Taxonomy" id="410659"/>
    <lineage>
        <taxon>unclassified sequences</taxon>
        <taxon>metagenomes</taxon>
        <taxon>ecological metagenomes</taxon>
    </lineage>
</organism>
<keyword evidence="3 5" id="KW-1133">Transmembrane helix</keyword>
<evidence type="ECO:0000256" key="4">
    <source>
        <dbReference type="ARBA" id="ARBA00023136"/>
    </source>
</evidence>
<name>A0A1J5R399_9ZZZZ</name>
<feature type="transmembrane region" description="Helical" evidence="5">
    <location>
        <begin position="92"/>
        <end position="112"/>
    </location>
</feature>
<dbReference type="InterPro" id="IPR039020">
    <property type="entry name" value="PaxB-like"/>
</dbReference>
<feature type="transmembrane region" description="Helical" evidence="5">
    <location>
        <begin position="61"/>
        <end position="80"/>
    </location>
</feature>
<dbReference type="PANTHER" id="PTHR42038:SF2">
    <property type="entry name" value="TERPENE CYCLASE AUSL"/>
    <property type="match status" value="1"/>
</dbReference>